<evidence type="ECO:0000313" key="3">
    <source>
        <dbReference type="EMBL" id="MER9408342.1"/>
    </source>
</evidence>
<feature type="domain" description="FAD dependent oxidoreductase" evidence="2">
    <location>
        <begin position="4"/>
        <end position="74"/>
    </location>
</feature>
<sequence>MASLKGLAVKATRAGVRIIEGVEVTGFEFGHGTRSVGAVLTDKGRIPCDCVVCGVGPWVRDFWDRLELPKTVSIKGRDGKVHNDIPMWHFWQL</sequence>
<keyword evidence="1" id="KW-0560">Oxidoreductase</keyword>
<dbReference type="InterPro" id="IPR006076">
    <property type="entry name" value="FAD-dep_OxRdtase"/>
</dbReference>
<evidence type="ECO:0000259" key="2">
    <source>
        <dbReference type="Pfam" id="PF01266"/>
    </source>
</evidence>
<dbReference type="Gene3D" id="3.50.50.60">
    <property type="entry name" value="FAD/NAD(P)-binding domain"/>
    <property type="match status" value="1"/>
</dbReference>
<dbReference type="RefSeq" id="WP_352562252.1">
    <property type="nucleotide sequence ID" value="NZ_JAMYQB010000044.1"/>
</dbReference>
<comment type="caution">
    <text evidence="3">The sequence shown here is derived from an EMBL/GenBank/DDBJ whole genome shotgun (WGS) entry which is preliminary data.</text>
</comment>
<dbReference type="Proteomes" id="UP001433071">
    <property type="component" value="Unassembled WGS sequence"/>
</dbReference>
<evidence type="ECO:0000313" key="4">
    <source>
        <dbReference type="Proteomes" id="UP001433071"/>
    </source>
</evidence>
<protein>
    <submittedName>
        <fullName evidence="3">FAD-binding oxidoreductase</fullName>
    </submittedName>
</protein>
<proteinExistence type="predicted"/>
<dbReference type="SUPFAM" id="SSF51905">
    <property type="entry name" value="FAD/NAD(P)-binding domain"/>
    <property type="match status" value="1"/>
</dbReference>
<accession>A0ABV1Z8A5</accession>
<dbReference type="EMBL" id="JAMYQB010000044">
    <property type="protein sequence ID" value="MER9408342.1"/>
    <property type="molecule type" value="Genomic_DNA"/>
</dbReference>
<gene>
    <name evidence="3" type="ORF">NKI36_30610</name>
</gene>
<reference evidence="3 4" key="1">
    <citation type="journal article" date="2024" name="Proc. Natl. Acad. Sci. U.S.A.">
        <title>The evolutionary genomics of adaptation to stress in wild rhizobium bacteria.</title>
        <authorList>
            <person name="Kehlet-Delgado H."/>
            <person name="Montoya A.P."/>
            <person name="Jensen K.T."/>
            <person name="Wendlandt C.E."/>
            <person name="Dexheimer C."/>
            <person name="Roberts M."/>
            <person name="Torres Martinez L."/>
            <person name="Friesen M.L."/>
            <person name="Griffitts J.S."/>
            <person name="Porter S.S."/>
        </authorList>
    </citation>
    <scope>NUCLEOTIDE SEQUENCE [LARGE SCALE GENOMIC DNA]</scope>
    <source>
        <strain evidence="3 4">M0641</strain>
    </source>
</reference>
<dbReference type="Pfam" id="PF01266">
    <property type="entry name" value="DAO"/>
    <property type="match status" value="1"/>
</dbReference>
<keyword evidence="4" id="KW-1185">Reference proteome</keyword>
<name>A0ABV1Z8A5_9HYPH</name>
<dbReference type="InterPro" id="IPR036188">
    <property type="entry name" value="FAD/NAD-bd_sf"/>
</dbReference>
<organism evidence="3 4">
    <name type="scientific">Mesorhizobium caraganae</name>
    <dbReference type="NCBI Taxonomy" id="483206"/>
    <lineage>
        <taxon>Bacteria</taxon>
        <taxon>Pseudomonadati</taxon>
        <taxon>Pseudomonadota</taxon>
        <taxon>Alphaproteobacteria</taxon>
        <taxon>Hyphomicrobiales</taxon>
        <taxon>Phyllobacteriaceae</taxon>
        <taxon>Mesorhizobium</taxon>
    </lineage>
</organism>
<evidence type="ECO:0000256" key="1">
    <source>
        <dbReference type="ARBA" id="ARBA00023002"/>
    </source>
</evidence>